<protein>
    <submittedName>
        <fullName evidence="2">Uncharacterized protein</fullName>
    </submittedName>
</protein>
<feature type="compositionally biased region" description="Basic and acidic residues" evidence="1">
    <location>
        <begin position="74"/>
        <end position="104"/>
    </location>
</feature>
<proteinExistence type="predicted"/>
<dbReference type="EMBL" id="JANPWB010000011">
    <property type="protein sequence ID" value="KAJ1123815.1"/>
    <property type="molecule type" value="Genomic_DNA"/>
</dbReference>
<sequence length="116" mass="13159">MKTEAGAPGVKERRREDDGREIEQNALRKGDVPEAESVLPHFISVRNDIREDASVRERNKEMKTKEGAPGVNGRRCEDDSREIERDALKKGDIPEAEWEGRRENTASPNSGEEEEE</sequence>
<reference evidence="2" key="1">
    <citation type="journal article" date="2022" name="bioRxiv">
        <title>Sequencing and chromosome-scale assembly of the giantPleurodeles waltlgenome.</title>
        <authorList>
            <person name="Brown T."/>
            <person name="Elewa A."/>
            <person name="Iarovenko S."/>
            <person name="Subramanian E."/>
            <person name="Araus A.J."/>
            <person name="Petzold A."/>
            <person name="Susuki M."/>
            <person name="Suzuki K.-i.T."/>
            <person name="Hayashi T."/>
            <person name="Toyoda A."/>
            <person name="Oliveira C."/>
            <person name="Osipova E."/>
            <person name="Leigh N.D."/>
            <person name="Simon A."/>
            <person name="Yun M.H."/>
        </authorList>
    </citation>
    <scope>NUCLEOTIDE SEQUENCE</scope>
    <source>
        <strain evidence="2">20211129_DDA</strain>
        <tissue evidence="2">Liver</tissue>
    </source>
</reference>
<name>A0AAV7PEV5_PLEWA</name>
<dbReference type="Proteomes" id="UP001066276">
    <property type="component" value="Chromosome 7"/>
</dbReference>
<feature type="region of interest" description="Disordered" evidence="1">
    <location>
        <begin position="1"/>
        <end position="33"/>
    </location>
</feature>
<comment type="caution">
    <text evidence="2">The sequence shown here is derived from an EMBL/GenBank/DDBJ whole genome shotgun (WGS) entry which is preliminary data.</text>
</comment>
<keyword evidence="3" id="KW-1185">Reference proteome</keyword>
<gene>
    <name evidence="2" type="ORF">NDU88_002282</name>
</gene>
<feature type="region of interest" description="Disordered" evidence="1">
    <location>
        <begin position="48"/>
        <end position="116"/>
    </location>
</feature>
<accession>A0AAV7PEV5</accession>
<evidence type="ECO:0000313" key="2">
    <source>
        <dbReference type="EMBL" id="KAJ1123815.1"/>
    </source>
</evidence>
<feature type="compositionally biased region" description="Basic and acidic residues" evidence="1">
    <location>
        <begin position="10"/>
        <end position="32"/>
    </location>
</feature>
<evidence type="ECO:0000313" key="3">
    <source>
        <dbReference type="Proteomes" id="UP001066276"/>
    </source>
</evidence>
<organism evidence="2 3">
    <name type="scientific">Pleurodeles waltl</name>
    <name type="common">Iberian ribbed newt</name>
    <dbReference type="NCBI Taxonomy" id="8319"/>
    <lineage>
        <taxon>Eukaryota</taxon>
        <taxon>Metazoa</taxon>
        <taxon>Chordata</taxon>
        <taxon>Craniata</taxon>
        <taxon>Vertebrata</taxon>
        <taxon>Euteleostomi</taxon>
        <taxon>Amphibia</taxon>
        <taxon>Batrachia</taxon>
        <taxon>Caudata</taxon>
        <taxon>Salamandroidea</taxon>
        <taxon>Salamandridae</taxon>
        <taxon>Pleurodelinae</taxon>
        <taxon>Pleurodeles</taxon>
    </lineage>
</organism>
<dbReference type="AlphaFoldDB" id="A0AAV7PEV5"/>
<feature type="compositionally biased region" description="Basic and acidic residues" evidence="1">
    <location>
        <begin position="48"/>
        <end position="66"/>
    </location>
</feature>
<evidence type="ECO:0000256" key="1">
    <source>
        <dbReference type="SAM" id="MobiDB-lite"/>
    </source>
</evidence>